<dbReference type="AlphaFoldDB" id="A0A7W2F959"/>
<comment type="caution">
    <text evidence="2">The sequence shown here is derived from an EMBL/GenBank/DDBJ whole genome shotgun (WGS) entry which is preliminary data.</text>
</comment>
<dbReference type="Proteomes" id="UP000573499">
    <property type="component" value="Unassembled WGS sequence"/>
</dbReference>
<reference evidence="2 3" key="1">
    <citation type="submission" date="2020-07" db="EMBL/GenBank/DDBJ databases">
        <title>Novel species isolated from subtropical streams in China.</title>
        <authorList>
            <person name="Lu H."/>
        </authorList>
    </citation>
    <scope>NUCLEOTIDE SEQUENCE [LARGE SCALE GENOMIC DNA]</scope>
    <source>
        <strain evidence="2 3">LX47W</strain>
    </source>
</reference>
<gene>
    <name evidence="2" type="ORF">H3H39_10175</name>
</gene>
<dbReference type="GO" id="GO:0006935">
    <property type="term" value="P:chemotaxis"/>
    <property type="evidence" value="ECO:0007669"/>
    <property type="project" value="UniProtKB-KW"/>
</dbReference>
<evidence type="ECO:0000256" key="1">
    <source>
        <dbReference type="ARBA" id="ARBA00022500"/>
    </source>
</evidence>
<dbReference type="InterPro" id="IPR028976">
    <property type="entry name" value="CheC-like_sf"/>
</dbReference>
<dbReference type="Gene3D" id="3.40.1550.10">
    <property type="entry name" value="CheC-like"/>
    <property type="match status" value="1"/>
</dbReference>
<protein>
    <submittedName>
        <fullName evidence="2">Chemotaxis protein CheX</fullName>
    </submittedName>
</protein>
<keyword evidence="3" id="KW-1185">Reference proteome</keyword>
<accession>A0A7W2F959</accession>
<name>A0A7W2F959_9BURK</name>
<sequence length="166" mass="18288">MSSIMASAYKRTRHFLEQEMGVALHGHLQSRGNVDVLPLYDTTVIVGVGGTVNVFIAFTFQRALLDELTRRFTADIVVPAARHEQYRRASAEEIVNIIVGHCTGDLPQAGGALSLSAPAVIEQERTVWRPSDAVFTCMSLRTAFGCIDISFVGPCELFDQQLNYLN</sequence>
<evidence type="ECO:0000313" key="3">
    <source>
        <dbReference type="Proteomes" id="UP000573499"/>
    </source>
</evidence>
<proteinExistence type="predicted"/>
<dbReference type="SUPFAM" id="SSF103039">
    <property type="entry name" value="CheC-like"/>
    <property type="match status" value="1"/>
</dbReference>
<keyword evidence="1" id="KW-0145">Chemotaxis</keyword>
<evidence type="ECO:0000313" key="2">
    <source>
        <dbReference type="EMBL" id="MBA5687411.1"/>
    </source>
</evidence>
<dbReference type="EMBL" id="JACEZU010000004">
    <property type="protein sequence ID" value="MBA5687411.1"/>
    <property type="molecule type" value="Genomic_DNA"/>
</dbReference>
<dbReference type="RefSeq" id="WP_182153255.1">
    <property type="nucleotide sequence ID" value="NZ_JACEZU010000004.1"/>
</dbReference>
<organism evidence="2 3">
    <name type="scientific">Rugamonas apoptosis</name>
    <dbReference type="NCBI Taxonomy" id="2758570"/>
    <lineage>
        <taxon>Bacteria</taxon>
        <taxon>Pseudomonadati</taxon>
        <taxon>Pseudomonadota</taxon>
        <taxon>Betaproteobacteria</taxon>
        <taxon>Burkholderiales</taxon>
        <taxon>Oxalobacteraceae</taxon>
        <taxon>Telluria group</taxon>
        <taxon>Rugamonas</taxon>
    </lineage>
</organism>